<keyword evidence="8" id="KW-0325">Glycoprotein</keyword>
<organism evidence="12 13">
    <name type="scientific">Apodemus speciosus</name>
    <name type="common">Large Japanese field mouse</name>
    <dbReference type="NCBI Taxonomy" id="105296"/>
    <lineage>
        <taxon>Eukaryota</taxon>
        <taxon>Metazoa</taxon>
        <taxon>Chordata</taxon>
        <taxon>Craniata</taxon>
        <taxon>Vertebrata</taxon>
        <taxon>Euteleostomi</taxon>
        <taxon>Mammalia</taxon>
        <taxon>Eutheria</taxon>
        <taxon>Euarchontoglires</taxon>
        <taxon>Glires</taxon>
        <taxon>Rodentia</taxon>
        <taxon>Myomorpha</taxon>
        <taxon>Muroidea</taxon>
        <taxon>Muridae</taxon>
        <taxon>Murinae</taxon>
        <taxon>Apodemus</taxon>
    </lineage>
</organism>
<dbReference type="PANTHER" id="PTHR15583">
    <property type="entry name" value="INTERLEUKIN-17 RECEPTOR"/>
    <property type="match status" value="1"/>
</dbReference>
<dbReference type="PROSITE" id="PS51534">
    <property type="entry name" value="SEFIR"/>
    <property type="match status" value="1"/>
</dbReference>
<dbReference type="InterPro" id="IPR038683">
    <property type="entry name" value="IL17RA/B_FnIII-like_1_sf"/>
</dbReference>
<keyword evidence="5 9" id="KW-1133">Transmembrane helix</keyword>
<dbReference type="Pfam" id="PF08357">
    <property type="entry name" value="SEFIR"/>
    <property type="match status" value="1"/>
</dbReference>
<dbReference type="PANTHER" id="PTHR15583:SF11">
    <property type="entry name" value="INTERLEUKIN-17 RECEPTOR B"/>
    <property type="match status" value="1"/>
</dbReference>
<accession>A0ABQ0FHE0</accession>
<evidence type="ECO:0000259" key="11">
    <source>
        <dbReference type="PROSITE" id="PS51534"/>
    </source>
</evidence>
<evidence type="ECO:0000256" key="6">
    <source>
        <dbReference type="ARBA" id="ARBA00023136"/>
    </source>
</evidence>
<comment type="caution">
    <text evidence="12">The sequence shown here is derived from an EMBL/GenBank/DDBJ whole genome shotgun (WGS) entry which is preliminary data.</text>
</comment>
<name>A0ABQ0FHE0_APOSI</name>
<dbReference type="Proteomes" id="UP001623349">
    <property type="component" value="Unassembled WGS sequence"/>
</dbReference>
<dbReference type="Pfam" id="PF16556">
    <property type="entry name" value="IL17R_fnIII_D1"/>
    <property type="match status" value="1"/>
</dbReference>
<protein>
    <submittedName>
        <fullName evidence="12">Interleukin-17 receptor B</fullName>
    </submittedName>
</protein>
<evidence type="ECO:0000313" key="13">
    <source>
        <dbReference type="Proteomes" id="UP001623349"/>
    </source>
</evidence>
<dbReference type="InterPro" id="IPR032356">
    <property type="entry name" value="IL17R_A/B_N"/>
</dbReference>
<evidence type="ECO:0000256" key="8">
    <source>
        <dbReference type="ARBA" id="ARBA00023180"/>
    </source>
</evidence>
<dbReference type="InterPro" id="IPR039465">
    <property type="entry name" value="IL-17_rcpt-like"/>
</dbReference>
<feature type="signal peptide" evidence="10">
    <location>
        <begin position="1"/>
        <end position="17"/>
    </location>
</feature>
<evidence type="ECO:0000256" key="1">
    <source>
        <dbReference type="ARBA" id="ARBA00004251"/>
    </source>
</evidence>
<evidence type="ECO:0000256" key="2">
    <source>
        <dbReference type="ARBA" id="ARBA00022475"/>
    </source>
</evidence>
<dbReference type="Gene3D" id="3.40.50.11530">
    <property type="match status" value="1"/>
</dbReference>
<comment type="subcellular location">
    <subcellularLocation>
        <location evidence="1">Cell membrane</location>
        <topology evidence="1">Single-pass type I membrane protein</topology>
    </subcellularLocation>
</comment>
<evidence type="ECO:0000256" key="10">
    <source>
        <dbReference type="SAM" id="SignalP"/>
    </source>
</evidence>
<evidence type="ECO:0000256" key="7">
    <source>
        <dbReference type="ARBA" id="ARBA00023170"/>
    </source>
</evidence>
<evidence type="ECO:0000256" key="9">
    <source>
        <dbReference type="SAM" id="Phobius"/>
    </source>
</evidence>
<dbReference type="InterPro" id="IPR043046">
    <property type="entry name" value="IL17RA/B_FnIII-like_2_sf"/>
</dbReference>
<dbReference type="InterPro" id="IPR013568">
    <property type="entry name" value="SEFIR_dom"/>
</dbReference>
<feature type="domain" description="SEFIR" evidence="11">
    <location>
        <begin position="339"/>
        <end position="485"/>
    </location>
</feature>
<dbReference type="EMBL" id="BAAFST010000014">
    <property type="protein sequence ID" value="GAB1298659.1"/>
    <property type="molecule type" value="Genomic_DNA"/>
</dbReference>
<dbReference type="Gene3D" id="2.60.40.2150">
    <property type="entry name" value="Interleukin-17 receptor A/B, fibronectin-III-like domain 2"/>
    <property type="match status" value="1"/>
</dbReference>
<keyword evidence="7 12" id="KW-0675">Receptor</keyword>
<proteinExistence type="predicted"/>
<gene>
    <name evidence="12" type="ORF">APTSU1_001389500</name>
</gene>
<evidence type="ECO:0000256" key="5">
    <source>
        <dbReference type="ARBA" id="ARBA00022989"/>
    </source>
</evidence>
<feature type="chain" id="PRO_5046179491" evidence="10">
    <location>
        <begin position="18"/>
        <end position="507"/>
    </location>
</feature>
<reference evidence="12 13" key="1">
    <citation type="submission" date="2024-08" db="EMBL/GenBank/DDBJ databases">
        <title>The draft genome of Apodemus speciosus.</title>
        <authorList>
            <person name="Nabeshima K."/>
            <person name="Suzuki S."/>
            <person name="Onuma M."/>
        </authorList>
    </citation>
    <scope>NUCLEOTIDE SEQUENCE [LARGE SCALE GENOMIC DNA]</scope>
    <source>
        <strain evidence="12">IB14-021</strain>
    </source>
</reference>
<evidence type="ECO:0000256" key="3">
    <source>
        <dbReference type="ARBA" id="ARBA00022692"/>
    </source>
</evidence>
<keyword evidence="3 9" id="KW-0812">Transmembrane</keyword>
<keyword evidence="2" id="KW-1003">Cell membrane</keyword>
<keyword evidence="6 9" id="KW-0472">Membrane</keyword>
<evidence type="ECO:0000256" key="4">
    <source>
        <dbReference type="ARBA" id="ARBA00022729"/>
    </source>
</evidence>
<sequence>MLLVLLSLAAMCRSALPREPTIRCGSETGPSPEWMVQHTLTPGDLRDLRVELVKTNVATEEFSILMNISWILRADASIRFLKATKICVSGKNNRNSYSCVRCNYTEAFQSQTRPSGGKAIWTFSYVGFPVELSTLYFIGAHNIPNANMNEDSPSLSVNFTSPGCLNHVMKYKRQCVEAALSPQNVGKVAALERSLWDPNITACKKNEKTVEVNFTTHPLGNRYTVLIRRDTMLGVSKVPENKLTRTSVAIQVNEESEGAIVQLTPYLHTCGSDCIRREGTVVLCPETSAPFPPDDNSWLPLLLVLLVATWVLAVGIYLTWRQGRSTKTSFPVATTLLPLVKVLVVYPSEICFHHTVCPFTDFLQNDCRSEVILEKWQKKKVAEMGPVQWLTTQKLAADKVVFLLPSDVPTLCDSACGHSEGSTRENSQELFPLAFNLFCSDFSSQTHLHKYLVVYLGGADLKGDYNALSVCPQYHLMKDATAFHTELLKAKQSMSAKKRSHACRGSC</sequence>
<keyword evidence="4 10" id="KW-0732">Signal</keyword>
<keyword evidence="13" id="KW-1185">Reference proteome</keyword>
<evidence type="ECO:0000313" key="12">
    <source>
        <dbReference type="EMBL" id="GAB1298659.1"/>
    </source>
</evidence>
<dbReference type="Gene3D" id="2.60.40.2160">
    <property type="entry name" value="Interleukin-17 receptor A/B, fibronectin-III-like domain 1"/>
    <property type="match status" value="1"/>
</dbReference>
<feature type="transmembrane region" description="Helical" evidence="9">
    <location>
        <begin position="298"/>
        <end position="320"/>
    </location>
</feature>